<evidence type="ECO:0000256" key="11">
    <source>
        <dbReference type="ARBA" id="ARBA00023273"/>
    </source>
</evidence>
<dbReference type="CDD" id="cd01370">
    <property type="entry name" value="KISc_KIP3_like"/>
    <property type="match status" value="1"/>
</dbReference>
<feature type="coiled-coil region" evidence="15">
    <location>
        <begin position="358"/>
        <end position="385"/>
    </location>
</feature>
<gene>
    <name evidence="18" type="primary">kif19</name>
</gene>
<evidence type="ECO:0000259" key="17">
    <source>
        <dbReference type="PROSITE" id="PS50067"/>
    </source>
</evidence>
<feature type="compositionally biased region" description="Basic and acidic residues" evidence="16">
    <location>
        <begin position="469"/>
        <end position="488"/>
    </location>
</feature>
<evidence type="ECO:0000256" key="13">
    <source>
        <dbReference type="PROSITE-ProRule" id="PRU00283"/>
    </source>
</evidence>
<protein>
    <recommendedName>
        <fullName evidence="14">Kinesin-like protein</fullName>
    </recommendedName>
</protein>
<evidence type="ECO:0000256" key="15">
    <source>
        <dbReference type="SAM" id="Coils"/>
    </source>
</evidence>
<keyword evidence="19" id="KW-1185">Reference proteome</keyword>
<dbReference type="FunFam" id="3.40.850.10:FF:000037">
    <property type="entry name" value="kinesin-like protein KIF19"/>
    <property type="match status" value="1"/>
</dbReference>
<reference evidence="18" key="1">
    <citation type="submission" date="2020-06" db="EMBL/GenBank/DDBJ databases">
        <authorList>
            <consortium name="Wellcome Sanger Institute Data Sharing"/>
        </authorList>
    </citation>
    <scope>NUCLEOTIDE SEQUENCE [LARGE SCALE GENOMIC DNA]</scope>
</reference>
<evidence type="ECO:0000256" key="12">
    <source>
        <dbReference type="ARBA" id="ARBA00055376"/>
    </source>
</evidence>
<dbReference type="Proteomes" id="UP000694680">
    <property type="component" value="Chromosome 19"/>
</dbReference>
<feature type="compositionally biased region" description="Polar residues" evidence="16">
    <location>
        <begin position="853"/>
        <end position="862"/>
    </location>
</feature>
<evidence type="ECO:0000256" key="5">
    <source>
        <dbReference type="ARBA" id="ARBA00022741"/>
    </source>
</evidence>
<dbReference type="GO" id="GO:0005524">
    <property type="term" value="F:ATP binding"/>
    <property type="evidence" value="ECO:0007669"/>
    <property type="project" value="UniProtKB-UniRule"/>
</dbReference>
<sequence>LKVGVSCCLQVALRIRPLSDAEQEEGATIVAHRVDEQVVVLMDPMEDPDDILRANRSREKTYMFDVAFDFSASQEEVYRATTKGLIEGLISGYNATVFAYGPTGCGKTYTMLGTDKEPGIYVRTLNDLFRAIEETSDDMLYSVSMSYLEIYNEMIRDLLNPSSGFLDLREDAKGVIQVAGITEVSTINAQEIMELLMKGNKLRTQEPTAANKTSSRSHAVLQVAVKQQSRSRDVLQEVRFARLFMIDLAGSERAAQTQNRGQRLKEGAHINRSLLALGNCINALSDKAGNKYVNYRDSKLTRLLKDSLGGNSRTVMIAHISPASVAFEESRNTLTYADRAKSIRTRVKKNLINVSYHIAQYTSIISDLRSEIQRLKKKIADQAGRQLNSDRTDIRNVQAEVQAHSSHQSRAEMDQLREQLLYAFRQQMEIRKNLMDLENTNMEIQIDTSKHLLTIADWEQERTRRRRKWQAESRKESVNKDESEKDSDSPESPPDSTETREVAMARETLVTLMSEQKKIHKQKAFLERRFLELRDRARRLEELLPRRVSSEEQREVLGLLCKVHELEIENAEMQSHALLKDNVIRQKNVVVQRFEQYRHLCDEIIQKQRQFITDHSLLVPPHLQELYDMYMRELDERKLDRAMDGSLPKIALPSPSLDNTQDIDSDPESFRNTCSDNRQHQRQQILKGVQNIVVKAARRRSKALETDVLRLPAAPSPLDPKQHKSSLSLGEAPPRGLPMRRGRQPSPELRHATSDDNLSSSTGEGPGLQATWTRHRNRQVASKNQTPREVDFEARRKKRRSRSFEVTGQAVSIRIRQNNTAPNKEHQCSKVSAPGQHIRPPPPHQRSGPHAASSLQRSPPSH</sequence>
<keyword evidence="9 13" id="KW-0505">Motor protein</keyword>
<evidence type="ECO:0000256" key="16">
    <source>
        <dbReference type="SAM" id="MobiDB-lite"/>
    </source>
</evidence>
<dbReference type="SUPFAM" id="SSF52540">
    <property type="entry name" value="P-loop containing nucleoside triphosphate hydrolases"/>
    <property type="match status" value="1"/>
</dbReference>
<proteinExistence type="inferred from homology"/>
<dbReference type="GO" id="GO:0003777">
    <property type="term" value="F:microtubule motor activity"/>
    <property type="evidence" value="ECO:0007669"/>
    <property type="project" value="InterPro"/>
</dbReference>
<dbReference type="GO" id="GO:0008017">
    <property type="term" value="F:microtubule binding"/>
    <property type="evidence" value="ECO:0007669"/>
    <property type="project" value="InterPro"/>
</dbReference>
<keyword evidence="11" id="KW-0966">Cell projection</keyword>
<feature type="binding site" evidence="13">
    <location>
        <begin position="101"/>
        <end position="108"/>
    </location>
    <ligand>
        <name>ATP</name>
        <dbReference type="ChEBI" id="CHEBI:30616"/>
    </ligand>
</feature>
<keyword evidence="10" id="KW-0206">Cytoskeleton</keyword>
<feature type="region of interest" description="Disordered" evidence="16">
    <location>
        <begin position="712"/>
        <end position="862"/>
    </location>
</feature>
<dbReference type="InterPro" id="IPR027640">
    <property type="entry name" value="Kinesin-like_fam"/>
</dbReference>
<comment type="function">
    <text evidence="12">Plus end-directed microtubule-dependent motor protein that regulates the length of motile cilia by mediating depolymerization of microtubules at ciliary tips.</text>
</comment>
<accession>A0A8C5H1U9</accession>
<dbReference type="PRINTS" id="PR00380">
    <property type="entry name" value="KINESINHEAVY"/>
</dbReference>
<keyword evidence="7 15" id="KW-0175">Coiled coil</keyword>
<dbReference type="PANTHER" id="PTHR47968:SF13">
    <property type="entry name" value="KINESIN-LIKE PROTEIN KIF19 ISOFORM X1"/>
    <property type="match status" value="1"/>
</dbReference>
<evidence type="ECO:0000256" key="9">
    <source>
        <dbReference type="ARBA" id="ARBA00023175"/>
    </source>
</evidence>
<keyword evidence="3" id="KW-0963">Cytoplasm</keyword>
<evidence type="ECO:0000256" key="4">
    <source>
        <dbReference type="ARBA" id="ARBA00022701"/>
    </source>
</evidence>
<reference evidence="18" key="2">
    <citation type="submission" date="2025-08" db="UniProtKB">
        <authorList>
            <consortium name="Ensembl"/>
        </authorList>
    </citation>
    <scope>IDENTIFICATION</scope>
</reference>
<dbReference type="InterPro" id="IPR027417">
    <property type="entry name" value="P-loop_NTPase"/>
</dbReference>
<name>A0A8C5H1U9_GOUWI</name>
<dbReference type="InterPro" id="IPR036961">
    <property type="entry name" value="Kinesin_motor_dom_sf"/>
</dbReference>
<keyword evidence="6 13" id="KW-0067">ATP-binding</keyword>
<evidence type="ECO:0000256" key="2">
    <source>
        <dbReference type="ARBA" id="ARBA00004245"/>
    </source>
</evidence>
<dbReference type="Ensembl" id="ENSGWIT00000042197.1">
    <property type="protein sequence ID" value="ENSGWIP00000038777.1"/>
    <property type="gene ID" value="ENSGWIG00000019778.1"/>
</dbReference>
<evidence type="ECO:0000256" key="3">
    <source>
        <dbReference type="ARBA" id="ARBA00022490"/>
    </source>
</evidence>
<evidence type="ECO:0000313" key="18">
    <source>
        <dbReference type="Ensembl" id="ENSGWIP00000038777.1"/>
    </source>
</evidence>
<dbReference type="GO" id="GO:0007018">
    <property type="term" value="P:microtubule-based movement"/>
    <property type="evidence" value="ECO:0007669"/>
    <property type="project" value="InterPro"/>
</dbReference>
<dbReference type="PROSITE" id="PS00411">
    <property type="entry name" value="KINESIN_MOTOR_1"/>
    <property type="match status" value="1"/>
</dbReference>
<keyword evidence="4 14" id="KW-0493">Microtubule</keyword>
<comment type="subcellular location">
    <subcellularLocation>
        <location evidence="1">Cell projection</location>
        <location evidence="1">Cilium</location>
    </subcellularLocation>
    <subcellularLocation>
        <location evidence="2">Cytoplasm</location>
        <location evidence="2">Cytoskeleton</location>
    </subcellularLocation>
</comment>
<dbReference type="InterPro" id="IPR019821">
    <property type="entry name" value="Kinesin_motor_CS"/>
</dbReference>
<comment type="similarity">
    <text evidence="13 14">Belongs to the TRAFAC class myosin-kinesin ATPase superfamily. Kinesin family.</text>
</comment>
<keyword evidence="8" id="KW-0969">Cilium</keyword>
<dbReference type="Pfam" id="PF00225">
    <property type="entry name" value="Kinesin"/>
    <property type="match status" value="1"/>
</dbReference>
<dbReference type="PROSITE" id="PS50067">
    <property type="entry name" value="KINESIN_MOTOR_2"/>
    <property type="match status" value="1"/>
</dbReference>
<evidence type="ECO:0000256" key="8">
    <source>
        <dbReference type="ARBA" id="ARBA00023069"/>
    </source>
</evidence>
<keyword evidence="5 13" id="KW-0547">Nucleotide-binding</keyword>
<feature type="region of interest" description="Disordered" evidence="16">
    <location>
        <begin position="466"/>
        <end position="501"/>
    </location>
</feature>
<dbReference type="AlphaFoldDB" id="A0A8C5H1U9"/>
<evidence type="ECO:0000256" key="6">
    <source>
        <dbReference type="ARBA" id="ARBA00022840"/>
    </source>
</evidence>
<evidence type="ECO:0000256" key="14">
    <source>
        <dbReference type="RuleBase" id="RU000394"/>
    </source>
</evidence>
<evidence type="ECO:0000256" key="10">
    <source>
        <dbReference type="ARBA" id="ARBA00023212"/>
    </source>
</evidence>
<dbReference type="SMART" id="SM00129">
    <property type="entry name" value="KISc"/>
    <property type="match status" value="1"/>
</dbReference>
<dbReference type="PANTHER" id="PTHR47968">
    <property type="entry name" value="CENTROMERE PROTEIN E"/>
    <property type="match status" value="1"/>
</dbReference>
<dbReference type="GO" id="GO:0005929">
    <property type="term" value="C:cilium"/>
    <property type="evidence" value="ECO:0007669"/>
    <property type="project" value="UniProtKB-SubCell"/>
</dbReference>
<reference evidence="18" key="3">
    <citation type="submission" date="2025-09" db="UniProtKB">
        <authorList>
            <consortium name="Ensembl"/>
        </authorList>
    </citation>
    <scope>IDENTIFICATION</scope>
</reference>
<feature type="domain" description="Kinesin motor" evidence="17">
    <location>
        <begin position="8"/>
        <end position="343"/>
    </location>
</feature>
<dbReference type="GO" id="GO:0005874">
    <property type="term" value="C:microtubule"/>
    <property type="evidence" value="ECO:0007669"/>
    <property type="project" value="UniProtKB-KW"/>
</dbReference>
<evidence type="ECO:0000256" key="1">
    <source>
        <dbReference type="ARBA" id="ARBA00004138"/>
    </source>
</evidence>
<dbReference type="Gene3D" id="3.40.850.10">
    <property type="entry name" value="Kinesin motor domain"/>
    <property type="match status" value="1"/>
</dbReference>
<evidence type="ECO:0000313" key="19">
    <source>
        <dbReference type="Proteomes" id="UP000694680"/>
    </source>
</evidence>
<evidence type="ECO:0000256" key="7">
    <source>
        <dbReference type="ARBA" id="ARBA00023054"/>
    </source>
</evidence>
<feature type="region of interest" description="Disordered" evidence="16">
    <location>
        <begin position="646"/>
        <end position="682"/>
    </location>
</feature>
<feature type="compositionally biased region" description="Polar residues" evidence="16">
    <location>
        <begin position="804"/>
        <end position="822"/>
    </location>
</feature>
<dbReference type="InterPro" id="IPR001752">
    <property type="entry name" value="Kinesin_motor_dom"/>
</dbReference>
<organism evidence="18 19">
    <name type="scientific">Gouania willdenowi</name>
    <name type="common">Blunt-snouted clingfish</name>
    <name type="synonym">Lepadogaster willdenowi</name>
    <dbReference type="NCBI Taxonomy" id="441366"/>
    <lineage>
        <taxon>Eukaryota</taxon>
        <taxon>Metazoa</taxon>
        <taxon>Chordata</taxon>
        <taxon>Craniata</taxon>
        <taxon>Vertebrata</taxon>
        <taxon>Euteleostomi</taxon>
        <taxon>Actinopterygii</taxon>
        <taxon>Neopterygii</taxon>
        <taxon>Teleostei</taxon>
        <taxon>Neoteleostei</taxon>
        <taxon>Acanthomorphata</taxon>
        <taxon>Ovalentaria</taxon>
        <taxon>Blenniimorphae</taxon>
        <taxon>Blenniiformes</taxon>
        <taxon>Gobiesocoidei</taxon>
        <taxon>Gobiesocidae</taxon>
        <taxon>Gobiesocinae</taxon>
        <taxon>Gouania</taxon>
    </lineage>
</organism>